<name>A0A9W8XB62_9PLEO</name>
<protein>
    <recommendedName>
        <fullName evidence="3">F-box domain-containing protein</fullName>
    </recommendedName>
</protein>
<organism evidence="1 2">
    <name type="scientific">Didymosphaeria variabile</name>
    <dbReference type="NCBI Taxonomy" id="1932322"/>
    <lineage>
        <taxon>Eukaryota</taxon>
        <taxon>Fungi</taxon>
        <taxon>Dikarya</taxon>
        <taxon>Ascomycota</taxon>
        <taxon>Pezizomycotina</taxon>
        <taxon>Dothideomycetes</taxon>
        <taxon>Pleosporomycetidae</taxon>
        <taxon>Pleosporales</taxon>
        <taxon>Massarineae</taxon>
        <taxon>Didymosphaeriaceae</taxon>
        <taxon>Didymosphaeria</taxon>
    </lineage>
</organism>
<evidence type="ECO:0000313" key="2">
    <source>
        <dbReference type="Proteomes" id="UP001140513"/>
    </source>
</evidence>
<evidence type="ECO:0000313" key="1">
    <source>
        <dbReference type="EMBL" id="KAJ4346440.1"/>
    </source>
</evidence>
<dbReference type="RefSeq" id="XP_056066240.1">
    <property type="nucleotide sequence ID" value="XM_056219113.1"/>
</dbReference>
<dbReference type="Proteomes" id="UP001140513">
    <property type="component" value="Unassembled WGS sequence"/>
</dbReference>
<gene>
    <name evidence="1" type="ORF">N0V89_010369</name>
</gene>
<evidence type="ECO:0008006" key="3">
    <source>
        <dbReference type="Google" id="ProtNLM"/>
    </source>
</evidence>
<dbReference type="AlphaFoldDB" id="A0A9W8XB62"/>
<accession>A0A9W8XB62</accession>
<dbReference type="GeneID" id="80913899"/>
<proteinExistence type="predicted"/>
<sequence>MTLNNAPSLTSLPREIFDSIVCEIQDRADISCLSRTSKAIRSLTAELVFENVTMLWTGNDKVKMQNAHAIQKAEIDLQCVGYRIFTPSGNKPKLPPPPDTYEYRSLILAAMRRIGLDQSRLSKAFRAGLETNEFDIVVGLLILLCPNVISITLGLNVLACNKVLKFILHGYALPTECTGRVSRLQHLKDIRLGTSFEYVRSNILVSWPRNTQDWILDLKSYLTLFYLPELKQAQISLPLLKRSGVQSELEWPAESPSYSALQVLRLPDSTLPPNHLHYCLEYTPFVTHLEYEFKMWSYDKLQAHDLASALGCIKDSLRHFKFAHDHWSSEDPLIGGRGDLEDDYEYVIGHCSLKELTALETVTIPACVLLGWLNRNCPALASVLPQNLVSIGLADDLQWFDTCEKDKEDLMPSIQRFVGEENWRESVPRLEQFNFGYSEWEGKDETVALFEENGLKCQFTSPETDCGY</sequence>
<keyword evidence="2" id="KW-1185">Reference proteome</keyword>
<dbReference type="OrthoDB" id="3720847at2759"/>
<reference evidence="1" key="1">
    <citation type="submission" date="2022-10" db="EMBL/GenBank/DDBJ databases">
        <title>Tapping the CABI collections for fungal endophytes: first genome assemblies for Collariella, Neodidymelliopsis, Ascochyta clinopodiicola, Didymella pomorum, Didymosphaeria variabile, Neocosmospora piperis and Neocucurbitaria cava.</title>
        <authorList>
            <person name="Hill R."/>
        </authorList>
    </citation>
    <scope>NUCLEOTIDE SEQUENCE</scope>
    <source>
        <strain evidence="1">IMI 356815</strain>
    </source>
</reference>
<dbReference type="EMBL" id="JAPEUX010000008">
    <property type="protein sequence ID" value="KAJ4346440.1"/>
    <property type="molecule type" value="Genomic_DNA"/>
</dbReference>
<comment type="caution">
    <text evidence="1">The sequence shown here is derived from an EMBL/GenBank/DDBJ whole genome shotgun (WGS) entry which is preliminary data.</text>
</comment>